<evidence type="ECO:0000313" key="3">
    <source>
        <dbReference type="Proteomes" id="UP000015105"/>
    </source>
</evidence>
<dbReference type="EnsemblPlants" id="AET5Gv20397500.3">
    <property type="protein sequence ID" value="AET5Gv20397500.3"/>
    <property type="gene ID" value="AET5Gv20397500"/>
</dbReference>
<reference evidence="3" key="1">
    <citation type="journal article" date="2014" name="Science">
        <title>Ancient hybridizations among the ancestral genomes of bread wheat.</title>
        <authorList>
            <consortium name="International Wheat Genome Sequencing Consortium,"/>
            <person name="Marcussen T."/>
            <person name="Sandve S.R."/>
            <person name="Heier L."/>
            <person name="Spannagl M."/>
            <person name="Pfeifer M."/>
            <person name="Jakobsen K.S."/>
            <person name="Wulff B.B."/>
            <person name="Steuernagel B."/>
            <person name="Mayer K.F."/>
            <person name="Olsen O.A."/>
        </authorList>
    </citation>
    <scope>NUCLEOTIDE SEQUENCE [LARGE SCALE GENOMIC DNA]</scope>
    <source>
        <strain evidence="3">cv. AL8/78</strain>
    </source>
</reference>
<evidence type="ECO:0000256" key="1">
    <source>
        <dbReference type="SAM" id="MobiDB-lite"/>
    </source>
</evidence>
<reference evidence="2" key="5">
    <citation type="journal article" date="2021" name="G3 (Bethesda)">
        <title>Aegilops tauschii genome assembly Aet v5.0 features greater sequence contiguity and improved annotation.</title>
        <authorList>
            <person name="Wang L."/>
            <person name="Zhu T."/>
            <person name="Rodriguez J.C."/>
            <person name="Deal K.R."/>
            <person name="Dubcovsky J."/>
            <person name="McGuire P.E."/>
            <person name="Lux T."/>
            <person name="Spannagl M."/>
            <person name="Mayer K.F.X."/>
            <person name="Baldrich P."/>
            <person name="Meyers B.C."/>
            <person name="Huo N."/>
            <person name="Gu Y.Q."/>
            <person name="Zhou H."/>
            <person name="Devos K.M."/>
            <person name="Bennetzen J.L."/>
            <person name="Unver T."/>
            <person name="Budak H."/>
            <person name="Gulick P.J."/>
            <person name="Galiba G."/>
            <person name="Kalapos B."/>
            <person name="Nelson D.R."/>
            <person name="Li P."/>
            <person name="You F.M."/>
            <person name="Luo M.C."/>
            <person name="Dvorak J."/>
        </authorList>
    </citation>
    <scope>NUCLEOTIDE SEQUENCE [LARGE SCALE GENOMIC DNA]</scope>
    <source>
        <strain evidence="2">cv. AL8/78</strain>
    </source>
</reference>
<dbReference type="EnsemblPlants" id="AET5Gv20397500.4">
    <property type="protein sequence ID" value="AET5Gv20397500.4"/>
    <property type="gene ID" value="AET5Gv20397500"/>
</dbReference>
<dbReference type="Gramene" id="AET5Gv20397500.3">
    <property type="protein sequence ID" value="AET5Gv20397500.3"/>
    <property type="gene ID" value="AET5Gv20397500"/>
</dbReference>
<name>A0A453KF74_AEGTS</name>
<dbReference type="AlphaFoldDB" id="A0A453KF74"/>
<evidence type="ECO:0000313" key="2">
    <source>
        <dbReference type="EnsemblPlants" id="AET5Gv20397500.3"/>
    </source>
</evidence>
<accession>A0A453KF74</accession>
<dbReference type="Proteomes" id="UP000015105">
    <property type="component" value="Chromosome 5D"/>
</dbReference>
<keyword evidence="3" id="KW-1185">Reference proteome</keyword>
<protein>
    <submittedName>
        <fullName evidence="2">Uncharacterized protein</fullName>
    </submittedName>
</protein>
<organism evidence="2 3">
    <name type="scientific">Aegilops tauschii subsp. strangulata</name>
    <name type="common">Goatgrass</name>
    <dbReference type="NCBI Taxonomy" id="200361"/>
    <lineage>
        <taxon>Eukaryota</taxon>
        <taxon>Viridiplantae</taxon>
        <taxon>Streptophyta</taxon>
        <taxon>Embryophyta</taxon>
        <taxon>Tracheophyta</taxon>
        <taxon>Spermatophyta</taxon>
        <taxon>Magnoliopsida</taxon>
        <taxon>Liliopsida</taxon>
        <taxon>Poales</taxon>
        <taxon>Poaceae</taxon>
        <taxon>BOP clade</taxon>
        <taxon>Pooideae</taxon>
        <taxon>Triticodae</taxon>
        <taxon>Triticeae</taxon>
        <taxon>Triticinae</taxon>
        <taxon>Aegilops</taxon>
    </lineage>
</organism>
<sequence length="104" mass="11822">MLYVRDAYRVCVCVFCCAWEERTTSSWVGPPYGPKTDGQGPYRFNTSSQDDKMDGRYRSIPSCHMQVIVICSQSLCQAVCNLLSRADMSKPDDHNIKFLITEKA</sequence>
<reference evidence="2" key="3">
    <citation type="journal article" date="2017" name="Nature">
        <title>Genome sequence of the progenitor of the wheat D genome Aegilops tauschii.</title>
        <authorList>
            <person name="Luo M.C."/>
            <person name="Gu Y.Q."/>
            <person name="Puiu D."/>
            <person name="Wang H."/>
            <person name="Twardziok S.O."/>
            <person name="Deal K.R."/>
            <person name="Huo N."/>
            <person name="Zhu T."/>
            <person name="Wang L."/>
            <person name="Wang Y."/>
            <person name="McGuire P.E."/>
            <person name="Liu S."/>
            <person name="Long H."/>
            <person name="Ramasamy R.K."/>
            <person name="Rodriguez J.C."/>
            <person name="Van S.L."/>
            <person name="Yuan L."/>
            <person name="Wang Z."/>
            <person name="Xia Z."/>
            <person name="Xiao L."/>
            <person name="Anderson O.D."/>
            <person name="Ouyang S."/>
            <person name="Liang Y."/>
            <person name="Zimin A.V."/>
            <person name="Pertea G."/>
            <person name="Qi P."/>
            <person name="Bennetzen J.L."/>
            <person name="Dai X."/>
            <person name="Dawson M.W."/>
            <person name="Muller H.G."/>
            <person name="Kugler K."/>
            <person name="Rivarola-Duarte L."/>
            <person name="Spannagl M."/>
            <person name="Mayer K.F.X."/>
            <person name="Lu F.H."/>
            <person name="Bevan M.W."/>
            <person name="Leroy P."/>
            <person name="Li P."/>
            <person name="You F.M."/>
            <person name="Sun Q."/>
            <person name="Liu Z."/>
            <person name="Lyons E."/>
            <person name="Wicker T."/>
            <person name="Salzberg S.L."/>
            <person name="Devos K.M."/>
            <person name="Dvorak J."/>
        </authorList>
    </citation>
    <scope>NUCLEOTIDE SEQUENCE [LARGE SCALE GENOMIC DNA]</scope>
    <source>
        <strain evidence="2">cv. AL8/78</strain>
    </source>
</reference>
<reference evidence="3" key="2">
    <citation type="journal article" date="2017" name="Nat. Plants">
        <title>The Aegilops tauschii genome reveals multiple impacts of transposons.</title>
        <authorList>
            <person name="Zhao G."/>
            <person name="Zou C."/>
            <person name="Li K."/>
            <person name="Wang K."/>
            <person name="Li T."/>
            <person name="Gao L."/>
            <person name="Zhang X."/>
            <person name="Wang H."/>
            <person name="Yang Z."/>
            <person name="Liu X."/>
            <person name="Jiang W."/>
            <person name="Mao L."/>
            <person name="Kong X."/>
            <person name="Jiao Y."/>
            <person name="Jia J."/>
        </authorList>
    </citation>
    <scope>NUCLEOTIDE SEQUENCE [LARGE SCALE GENOMIC DNA]</scope>
    <source>
        <strain evidence="3">cv. AL8/78</strain>
    </source>
</reference>
<proteinExistence type="predicted"/>
<reference evidence="2" key="4">
    <citation type="submission" date="2019-03" db="UniProtKB">
        <authorList>
            <consortium name="EnsemblPlants"/>
        </authorList>
    </citation>
    <scope>IDENTIFICATION</scope>
</reference>
<dbReference type="Gramene" id="AET5Gv20397500.4">
    <property type="protein sequence ID" value="AET5Gv20397500.4"/>
    <property type="gene ID" value="AET5Gv20397500"/>
</dbReference>
<feature type="region of interest" description="Disordered" evidence="1">
    <location>
        <begin position="30"/>
        <end position="51"/>
    </location>
</feature>